<evidence type="ECO:0000256" key="1">
    <source>
        <dbReference type="ARBA" id="ARBA00022475"/>
    </source>
</evidence>
<dbReference type="PANTHER" id="PTHR43649:SF33">
    <property type="entry name" value="POLYGALACTURONAN_RHAMNOGALACTURONAN-BINDING PROTEIN YTCQ"/>
    <property type="match status" value="1"/>
</dbReference>
<keyword evidence="1" id="KW-1003">Cell membrane</keyword>
<keyword evidence="2 7" id="KW-0732">Signal</keyword>
<protein>
    <submittedName>
        <fullName evidence="8">Uncharacterized protein</fullName>
    </submittedName>
</protein>
<dbReference type="InterPro" id="IPR050490">
    <property type="entry name" value="Bact_solute-bd_prot1"/>
</dbReference>
<evidence type="ECO:0000313" key="9">
    <source>
        <dbReference type="Proteomes" id="UP000515561"/>
    </source>
</evidence>
<dbReference type="InterPro" id="IPR006059">
    <property type="entry name" value="SBP"/>
</dbReference>
<evidence type="ECO:0000256" key="2">
    <source>
        <dbReference type="ARBA" id="ARBA00022729"/>
    </source>
</evidence>
<evidence type="ECO:0000313" key="8">
    <source>
        <dbReference type="EMBL" id="BCJ94545.1"/>
    </source>
</evidence>
<gene>
    <name evidence="8" type="ORF">acsn021_21140</name>
</gene>
<evidence type="ECO:0000256" key="5">
    <source>
        <dbReference type="ARBA" id="ARBA00023288"/>
    </source>
</evidence>
<dbReference type="Gene3D" id="3.40.190.10">
    <property type="entry name" value="Periplasmic binding protein-like II"/>
    <property type="match status" value="1"/>
</dbReference>
<dbReference type="Pfam" id="PF01547">
    <property type="entry name" value="SBP_bac_1"/>
    <property type="match status" value="1"/>
</dbReference>
<keyword evidence="9" id="KW-1185">Reference proteome</keyword>
<dbReference type="PANTHER" id="PTHR43649">
    <property type="entry name" value="ARABINOSE-BINDING PROTEIN-RELATED"/>
    <property type="match status" value="1"/>
</dbReference>
<sequence>MKKWSKKLLTVIMAFILVLSLAGCKKDNNTQTVNQPDSTPTVAPETTEPTKGETESVDEIYPAFDMQKRTIKVGIWWDMYYTSEHNDITDNPGLTNTETAQMMLDNVRRIEEKYNVRIEFVNLGWEGITESINTSIMAGTPECDIYLADLQFGIPAVINGLAQDLTKIASPNSDMFHDQKVIKPLDALGGTYLFSEQGLPQNGIFLGYNGTMIQELGLEDPQELYKQGKWTWDKFAELAKAGTRDTNGDGTVDVYGFGGVFIDLINGLNMNNGGSLAGNPTEGLSTKPVIESLEFINRLYNVDQSARPWNTEDWNDNYFAWSDGKVMFWTAQGWSLKQEADAAIAEGAELPFDYHVVPYPSGPSGDGKAYSPVSGNWYFVPVGVQEPEKVLQVFEEYLNWHGGDSEYRDDPSWFESCFQTEEDLEMAYITGANLKLDPWSSLTSFDFGSNIWNPIVVDKNATVAQSVESSKQVLQDALDTFYGANKE</sequence>
<dbReference type="AlphaFoldDB" id="A0A6S6R552"/>
<feature type="signal peptide" evidence="7">
    <location>
        <begin position="1"/>
        <end position="22"/>
    </location>
</feature>
<dbReference type="SUPFAM" id="SSF53850">
    <property type="entry name" value="Periplasmic binding protein-like II"/>
    <property type="match status" value="1"/>
</dbReference>
<organism evidence="8 9">
    <name type="scientific">Anaerocolumna cellulosilytica</name>
    <dbReference type="NCBI Taxonomy" id="433286"/>
    <lineage>
        <taxon>Bacteria</taxon>
        <taxon>Bacillati</taxon>
        <taxon>Bacillota</taxon>
        <taxon>Clostridia</taxon>
        <taxon>Lachnospirales</taxon>
        <taxon>Lachnospiraceae</taxon>
        <taxon>Anaerocolumna</taxon>
    </lineage>
</organism>
<keyword evidence="4" id="KW-0564">Palmitate</keyword>
<dbReference type="EMBL" id="AP023367">
    <property type="protein sequence ID" value="BCJ94545.1"/>
    <property type="molecule type" value="Genomic_DNA"/>
</dbReference>
<keyword evidence="3" id="KW-0472">Membrane</keyword>
<evidence type="ECO:0000256" key="4">
    <source>
        <dbReference type="ARBA" id="ARBA00023139"/>
    </source>
</evidence>
<evidence type="ECO:0000256" key="7">
    <source>
        <dbReference type="SAM" id="SignalP"/>
    </source>
</evidence>
<dbReference type="Proteomes" id="UP000515561">
    <property type="component" value="Chromosome"/>
</dbReference>
<dbReference type="PROSITE" id="PS51257">
    <property type="entry name" value="PROKAR_LIPOPROTEIN"/>
    <property type="match status" value="1"/>
</dbReference>
<accession>A0A6S6R552</accession>
<feature type="chain" id="PRO_5043568478" evidence="7">
    <location>
        <begin position="23"/>
        <end position="487"/>
    </location>
</feature>
<evidence type="ECO:0000256" key="3">
    <source>
        <dbReference type="ARBA" id="ARBA00023136"/>
    </source>
</evidence>
<feature type="region of interest" description="Disordered" evidence="6">
    <location>
        <begin position="28"/>
        <end position="55"/>
    </location>
</feature>
<dbReference type="KEGG" id="acel:acsn021_21140"/>
<reference evidence="8 9" key="1">
    <citation type="journal article" date="2016" name="Int. J. Syst. Evol. Microbiol.">
        <title>Descriptions of Anaerotaenia torta gen. nov., sp. nov. and Anaerocolumna cellulosilytica gen. nov., sp. nov. isolated from a methanogenic reactor of cattle waste.</title>
        <authorList>
            <person name="Uek A."/>
            <person name="Ohtaki Y."/>
            <person name="Kaku N."/>
            <person name="Ueki K."/>
        </authorList>
    </citation>
    <scope>NUCLEOTIDE SEQUENCE [LARGE SCALE GENOMIC DNA]</scope>
    <source>
        <strain evidence="8 9">SN021</strain>
    </source>
</reference>
<name>A0A6S6R552_9FIRM</name>
<dbReference type="RefSeq" id="WP_184089829.1">
    <property type="nucleotide sequence ID" value="NZ_AP023367.1"/>
</dbReference>
<evidence type="ECO:0000256" key="6">
    <source>
        <dbReference type="SAM" id="MobiDB-lite"/>
    </source>
</evidence>
<keyword evidence="5" id="KW-0449">Lipoprotein</keyword>
<proteinExistence type="predicted"/>
<feature type="compositionally biased region" description="Polar residues" evidence="6">
    <location>
        <begin position="29"/>
        <end position="38"/>
    </location>
</feature>